<dbReference type="InterPro" id="IPR002052">
    <property type="entry name" value="DNA_methylase_N6_adenine_CS"/>
</dbReference>
<dbReference type="AlphaFoldDB" id="A0AAX1F724"/>
<dbReference type="KEGG" id="eex:EZJ17_04080"/>
<keyword evidence="1" id="KW-0808">Transferase</keyword>
<evidence type="ECO:0000313" key="1">
    <source>
        <dbReference type="EMBL" id="QED91892.1"/>
    </source>
</evidence>
<dbReference type="GO" id="GO:0003676">
    <property type="term" value="F:nucleic acid binding"/>
    <property type="evidence" value="ECO:0007669"/>
    <property type="project" value="InterPro"/>
</dbReference>
<name>A0AAX1F724_9NEIS</name>
<proteinExistence type="predicted"/>
<accession>A0AAX1F724</accession>
<dbReference type="Proteomes" id="UP000326695">
    <property type="component" value="Chromosome"/>
</dbReference>
<dbReference type="Pfam" id="PF13651">
    <property type="entry name" value="EcoRI_methylase"/>
    <property type="match status" value="1"/>
</dbReference>
<reference evidence="2" key="1">
    <citation type="journal article" date="2019" name="J. Anim. Genet.">
        <title>Description and whole genome sequencing of Eikenella exigua sp. nov., isolated from brain abscess and blood.</title>
        <authorList>
            <person name="Stormo K.A."/>
            <person name="Nygaard R.M."/>
            <person name="Bruvold T.S."/>
            <person name="Dimmen G."/>
            <person name="Lindemann P.C."/>
            <person name="Jordal S."/>
            <person name="Kommedal O."/>
        </authorList>
    </citation>
    <scope>NUCLEOTIDE SEQUENCE [LARGE SCALE GENOMIC DNA]</scope>
    <source>
        <strain evidence="2">PXX</strain>
    </source>
</reference>
<organism evidence="1 2">
    <name type="scientific">Eikenella exigua</name>
    <dbReference type="NCBI Taxonomy" id="2528037"/>
    <lineage>
        <taxon>Bacteria</taxon>
        <taxon>Pseudomonadati</taxon>
        <taxon>Pseudomonadota</taxon>
        <taxon>Betaproteobacteria</taxon>
        <taxon>Neisseriales</taxon>
        <taxon>Neisseriaceae</taxon>
        <taxon>Eikenella</taxon>
    </lineage>
</organism>
<dbReference type="GO" id="GO:0008168">
    <property type="term" value="F:methyltransferase activity"/>
    <property type="evidence" value="ECO:0007669"/>
    <property type="project" value="UniProtKB-KW"/>
</dbReference>
<sequence length="363" mass="41793">MAGNKSLHAANKAKNDEFYTQLSDIENELRHYKHHFKDKTIYCNCDDPRVSNFFHYFSYNFEHLGLKKLITTCYKNQNSDLFSQNDSEQAVYLEYTGDKDGNGIPSPEEIAVKPLKGDGDFRSKECIGLLKQADIVVTNPPFSLFREYVAQLVEYSKKFIIIGNQNAITYKEIFPLLKENKIWLGNHNGDMAFQVPDYYEPKATRYWQDETGQKWRSMGNICWFTNLDIAKRHEELILYRTYNPADYPQYDNYDAVEVSKVADIPCDYDGVMGVPITFLDKYNPQQFKVMGITAGRDEFEARPTKRYINPKQINLDGSESNGSKANTRATLPLSEKPKGIYYVADNANGALSIVYARILIQKI</sequence>
<keyword evidence="1" id="KW-0489">Methyltransferase</keyword>
<keyword evidence="2" id="KW-1185">Reference proteome</keyword>
<evidence type="ECO:0000313" key="2">
    <source>
        <dbReference type="Proteomes" id="UP000326695"/>
    </source>
</evidence>
<dbReference type="GO" id="GO:0032259">
    <property type="term" value="P:methylation"/>
    <property type="evidence" value="ECO:0007669"/>
    <property type="project" value="UniProtKB-KW"/>
</dbReference>
<dbReference type="REBASE" id="358287">
    <property type="entry name" value="M.EspXXPORF4080P"/>
</dbReference>
<protein>
    <submittedName>
        <fullName evidence="1">Modification methylase</fullName>
    </submittedName>
</protein>
<gene>
    <name evidence="1" type="ORF">EZJ17_04080</name>
</gene>
<dbReference type="EMBL" id="CP038018">
    <property type="protein sequence ID" value="QED91892.1"/>
    <property type="molecule type" value="Genomic_DNA"/>
</dbReference>
<dbReference type="PROSITE" id="PS00092">
    <property type="entry name" value="N6_MTASE"/>
    <property type="match status" value="1"/>
</dbReference>
<dbReference type="RefSeq" id="WP_067439334.1">
    <property type="nucleotide sequence ID" value="NZ_CP038018.1"/>
</dbReference>
<dbReference type="InterPro" id="IPR025247">
    <property type="entry name" value="EcoRI-like_methylase"/>
</dbReference>